<evidence type="ECO:0000256" key="1">
    <source>
        <dbReference type="SAM" id="Phobius"/>
    </source>
</evidence>
<dbReference type="AlphaFoldDB" id="A0A2T1C816"/>
<dbReference type="OrthoDB" id="517330at2"/>
<organism evidence="2 3">
    <name type="scientific">Merismopedia glauca CCAP 1448/3</name>
    <dbReference type="NCBI Taxonomy" id="1296344"/>
    <lineage>
        <taxon>Bacteria</taxon>
        <taxon>Bacillati</taxon>
        <taxon>Cyanobacteriota</taxon>
        <taxon>Cyanophyceae</taxon>
        <taxon>Synechococcales</taxon>
        <taxon>Merismopediaceae</taxon>
        <taxon>Merismopedia</taxon>
    </lineage>
</organism>
<sequence>MKAGEIIRVIVFYLIGAILVFVGQPLLYRNGIIAVNDVPEVETWVSDYYTPAAAIVFGICLLATIIWLVITAISKADLAEDIEKSRLWWWLIGLLPVISICAAIALYKEGSGEAQLSLAVLFVLDFLWLYWLTTASSTPGLFMFIPPLARQLRGMIGAI</sequence>
<keyword evidence="3" id="KW-1185">Reference proteome</keyword>
<reference evidence="2 3" key="2">
    <citation type="submission" date="2018-03" db="EMBL/GenBank/DDBJ databases">
        <title>The ancient ancestry and fast evolution of plastids.</title>
        <authorList>
            <person name="Moore K.R."/>
            <person name="Magnabosco C."/>
            <person name="Momper L."/>
            <person name="Gold D.A."/>
            <person name="Bosak T."/>
            <person name="Fournier G.P."/>
        </authorList>
    </citation>
    <scope>NUCLEOTIDE SEQUENCE [LARGE SCALE GENOMIC DNA]</scope>
    <source>
        <strain evidence="2 3">CCAP 1448/3</strain>
    </source>
</reference>
<evidence type="ECO:0000313" key="3">
    <source>
        <dbReference type="Proteomes" id="UP000238762"/>
    </source>
</evidence>
<name>A0A2T1C816_9CYAN</name>
<feature type="transmembrane region" description="Helical" evidence="1">
    <location>
        <begin position="48"/>
        <end position="75"/>
    </location>
</feature>
<comment type="caution">
    <text evidence="2">The sequence shown here is derived from an EMBL/GenBank/DDBJ whole genome shotgun (WGS) entry which is preliminary data.</text>
</comment>
<reference evidence="2 3" key="1">
    <citation type="submission" date="2018-02" db="EMBL/GenBank/DDBJ databases">
        <authorList>
            <person name="Cohen D.B."/>
            <person name="Kent A.D."/>
        </authorList>
    </citation>
    <scope>NUCLEOTIDE SEQUENCE [LARGE SCALE GENOMIC DNA]</scope>
    <source>
        <strain evidence="2 3">CCAP 1448/3</strain>
    </source>
</reference>
<protein>
    <submittedName>
        <fullName evidence="2">Uncharacterized protein</fullName>
    </submittedName>
</protein>
<keyword evidence="1" id="KW-1133">Transmembrane helix</keyword>
<feature type="transmembrane region" description="Helical" evidence="1">
    <location>
        <begin position="127"/>
        <end position="145"/>
    </location>
</feature>
<dbReference type="RefSeq" id="WP_106287510.1">
    <property type="nucleotide sequence ID" value="NZ_CAWNTC010000200.1"/>
</dbReference>
<dbReference type="EMBL" id="PVWJ01000015">
    <property type="protein sequence ID" value="PSB04277.1"/>
    <property type="molecule type" value="Genomic_DNA"/>
</dbReference>
<keyword evidence="1" id="KW-0812">Transmembrane</keyword>
<dbReference type="Proteomes" id="UP000238762">
    <property type="component" value="Unassembled WGS sequence"/>
</dbReference>
<accession>A0A2T1C816</accession>
<keyword evidence="1" id="KW-0472">Membrane</keyword>
<gene>
    <name evidence="2" type="ORF">C7B64_04770</name>
</gene>
<feature type="transmembrane region" description="Helical" evidence="1">
    <location>
        <begin position="7"/>
        <end position="28"/>
    </location>
</feature>
<feature type="transmembrane region" description="Helical" evidence="1">
    <location>
        <begin position="87"/>
        <end position="107"/>
    </location>
</feature>
<evidence type="ECO:0000313" key="2">
    <source>
        <dbReference type="EMBL" id="PSB04277.1"/>
    </source>
</evidence>
<proteinExistence type="predicted"/>